<keyword evidence="4" id="KW-1185">Reference proteome</keyword>
<dbReference type="EMBL" id="CP097502">
    <property type="protein sequence ID" value="URD74268.1"/>
    <property type="molecule type" value="Genomic_DNA"/>
</dbReference>
<name>A0A9E7EE80_9LILI</name>
<dbReference type="OrthoDB" id="1903413at2759"/>
<sequence length="688" mass="76899">MERLIGPCRLLQSGGASLRGGVEMMKPLSSIADDLLDRCAEILDTSVDSLVEEFEQGLKPAVDNYSRRLVEFCCSKTIKNICPSVGERISDGSISRFTYDMMLAWQNPSRTGSEPSSESLAKENEDKRMPLEGNVGQMHDDIPLFYSDIMPFLVNEEKSVGEDAFVWFASLIPLVADVVNARFTFETLTAPTASQLHFPAYDRFLKEIDKCIKYLQKQETPTGVELSENEFILHVEGTSNTHRVVRHIGATSWPGRLTLTNRALYFEASGVVSYETALKIDLSRADVGHQVKETSTGPWGAPLFDKAIAYESSELSEPLVLEFPEMTSSTRRDHWLTLMKEVILLHRFTSKFNIEHPVHVWEIHARTIFGVLRLHAARELLRISPPAPANFLIFSLYEDLPKGDYVLAELANAVKQATGLSPCTATSTLNGLNVSHGVSLSNRKDASEEETSSQADTLKSLETTIDQVREEVKEVSVAKATVEEMKEEGIGDSLLILVELASSIKNVLPWLQAVVSWERPTIALCMIGFVLVVIYKEWVGFAIAVVLMSVVGTMLWARRNRIGERHKEIVVSASSDKTTMESIVAAQHSLKNLHEIVKTTNVAILRIWSILIGKSPKQANVVMRAMIGIAVLLVVVPFKYILMWLVLCFFVANSKIAKYMCSEQGNRRLREWWESIPIIPVRTMNSPP</sequence>
<evidence type="ECO:0000256" key="2">
    <source>
        <dbReference type="SAM" id="Phobius"/>
    </source>
</evidence>
<keyword evidence="2" id="KW-1133">Transmembrane helix</keyword>
<dbReference type="PANTHER" id="PTHR31860:SF5">
    <property type="entry name" value="ARGH (DUF639)"/>
    <property type="match status" value="1"/>
</dbReference>
<dbReference type="PANTHER" id="PTHR31860">
    <property type="entry name" value="HEAT-INDUCIBLE TRANSCRIPTION REPRESSOR (DUF639)-RELATED"/>
    <property type="match status" value="1"/>
</dbReference>
<keyword evidence="2" id="KW-0472">Membrane</keyword>
<keyword evidence="1" id="KW-0175">Coiled coil</keyword>
<evidence type="ECO:0000256" key="1">
    <source>
        <dbReference type="SAM" id="Coils"/>
    </source>
</evidence>
<feature type="transmembrane region" description="Helical" evidence="2">
    <location>
        <begin position="625"/>
        <end position="652"/>
    </location>
</feature>
<dbReference type="AlphaFoldDB" id="A0A9E7EE80"/>
<dbReference type="EMBL" id="CP097502">
    <property type="protein sequence ID" value="URD74271.1"/>
    <property type="molecule type" value="Genomic_DNA"/>
</dbReference>
<accession>A0A9E7EE80</accession>
<dbReference type="EMBL" id="CP097502">
    <property type="protein sequence ID" value="URD74267.1"/>
    <property type="molecule type" value="Genomic_DNA"/>
</dbReference>
<protein>
    <submittedName>
        <fullName evidence="3">Uncharacterized protein</fullName>
    </submittedName>
</protein>
<gene>
    <name evidence="3" type="ORF">MUK42_25864</name>
</gene>
<dbReference type="Pfam" id="PF04842">
    <property type="entry name" value="DUF639"/>
    <property type="match status" value="1"/>
</dbReference>
<feature type="coiled-coil region" evidence="1">
    <location>
        <begin position="458"/>
        <end position="488"/>
    </location>
</feature>
<proteinExistence type="predicted"/>
<evidence type="ECO:0000313" key="3">
    <source>
        <dbReference type="EMBL" id="URD74268.1"/>
    </source>
</evidence>
<evidence type="ECO:0000313" key="4">
    <source>
        <dbReference type="Proteomes" id="UP001055439"/>
    </source>
</evidence>
<feature type="transmembrane region" description="Helical" evidence="2">
    <location>
        <begin position="538"/>
        <end position="557"/>
    </location>
</feature>
<organism evidence="3 4">
    <name type="scientific">Musa troglodytarum</name>
    <name type="common">fe'i banana</name>
    <dbReference type="NCBI Taxonomy" id="320322"/>
    <lineage>
        <taxon>Eukaryota</taxon>
        <taxon>Viridiplantae</taxon>
        <taxon>Streptophyta</taxon>
        <taxon>Embryophyta</taxon>
        <taxon>Tracheophyta</taxon>
        <taxon>Spermatophyta</taxon>
        <taxon>Magnoliopsida</taxon>
        <taxon>Liliopsida</taxon>
        <taxon>Zingiberales</taxon>
        <taxon>Musaceae</taxon>
        <taxon>Musa</taxon>
    </lineage>
</organism>
<dbReference type="InterPro" id="IPR006927">
    <property type="entry name" value="DUF639"/>
</dbReference>
<keyword evidence="2" id="KW-0812">Transmembrane</keyword>
<reference evidence="3" key="1">
    <citation type="submission" date="2022-05" db="EMBL/GenBank/DDBJ databases">
        <title>The Musa troglodytarum L. genome provides insights into the mechanism of non-climacteric behaviour and enrichment of carotenoids.</title>
        <authorList>
            <person name="Wang J."/>
        </authorList>
    </citation>
    <scope>NUCLEOTIDE SEQUENCE</scope>
    <source>
        <tissue evidence="3">Leaf</tissue>
    </source>
</reference>
<dbReference type="Proteomes" id="UP001055439">
    <property type="component" value="Chromosome 1"/>
</dbReference>